<dbReference type="SUPFAM" id="SSF55874">
    <property type="entry name" value="ATPase domain of HSP90 chaperone/DNA topoisomerase II/histidine kinase"/>
    <property type="match status" value="1"/>
</dbReference>
<keyword evidence="5 7" id="KW-0067">ATP-binding</keyword>
<dbReference type="RefSeq" id="WP_143895683.1">
    <property type="nucleotide sequence ID" value="NZ_CP041666.1"/>
</dbReference>
<comment type="catalytic activity">
    <reaction evidence="1 7">
        <text>ATP + protein L-histidine = ADP + protein N-phospho-L-histidine.</text>
        <dbReference type="EC" id="2.7.13.3"/>
    </reaction>
</comment>
<keyword evidence="2 7" id="KW-0808">Transferase</keyword>
<dbReference type="GO" id="GO:0000155">
    <property type="term" value="F:phosphorelay sensor kinase activity"/>
    <property type="evidence" value="ECO:0007669"/>
    <property type="project" value="UniProtKB-UniRule"/>
</dbReference>
<evidence type="ECO:0000313" key="11">
    <source>
        <dbReference type="Proteomes" id="UP000315215"/>
    </source>
</evidence>
<evidence type="ECO:0000256" key="2">
    <source>
        <dbReference type="ARBA" id="ARBA00022679"/>
    </source>
</evidence>
<evidence type="ECO:0000256" key="5">
    <source>
        <dbReference type="ARBA" id="ARBA00022840"/>
    </source>
</evidence>
<keyword evidence="4 7" id="KW-0418">Kinase</keyword>
<dbReference type="EC" id="3.1.3.-" evidence="7"/>
<dbReference type="Pfam" id="PF07730">
    <property type="entry name" value="HisKA_3"/>
    <property type="match status" value="1"/>
</dbReference>
<dbReference type="EC" id="2.7.13.3" evidence="7"/>
<sequence length="377" mass="44207">MARSDERKLDFIIDEMIDAVSNSKDEIFSIGEDSRKEFEKLRNLLSETKATVQRVIKEGDDLEQKVRFSRIRLSKVSQHFDQYNENQIREIYDQTHKLQTELTMKREKERNLREKRDDLERRLINLERTVARAESLVGRISVVLNYLSDDFKQVGDLLQEAHEKQEFGLRIIEAQEEERRRLSREMHDGPAQMLANILLRSELIDRTFRERSPEEALEEIKDMRKMVRSSLYEVRRIIYDLRPMALDDLGLIPTMKKYLANMSEYNKIDIEFTTHGKERRFNSKYEVALFRLVQESVQNAIKHAEASSIQVKVEITESAVLVVIKDDGKGFDTKHKKDHSFGLVGMKERVDMLEGQLKITSKVGKGTTIFIQVPLNE</sequence>
<dbReference type="GO" id="GO:0046983">
    <property type="term" value="F:protein dimerization activity"/>
    <property type="evidence" value="ECO:0007669"/>
    <property type="project" value="InterPro"/>
</dbReference>
<evidence type="ECO:0000256" key="1">
    <source>
        <dbReference type="ARBA" id="ARBA00000085"/>
    </source>
</evidence>
<keyword evidence="11" id="KW-1185">Reference proteome</keyword>
<dbReference type="AlphaFoldDB" id="A0A516KIS3"/>
<evidence type="ECO:0000256" key="4">
    <source>
        <dbReference type="ARBA" id="ARBA00022777"/>
    </source>
</evidence>
<feature type="coiled-coil region" evidence="8">
    <location>
        <begin position="102"/>
        <end position="136"/>
    </location>
</feature>
<keyword evidence="6 7" id="KW-0902">Two-component regulatory system</keyword>
<dbReference type="EMBL" id="CP041666">
    <property type="protein sequence ID" value="QDP41289.1"/>
    <property type="molecule type" value="Genomic_DNA"/>
</dbReference>
<keyword evidence="3 7" id="KW-0547">Nucleotide-binding</keyword>
<evidence type="ECO:0000256" key="6">
    <source>
        <dbReference type="ARBA" id="ARBA00023012"/>
    </source>
</evidence>
<dbReference type="InterPro" id="IPR008595">
    <property type="entry name" value="DegS"/>
</dbReference>
<evidence type="ECO:0000256" key="3">
    <source>
        <dbReference type="ARBA" id="ARBA00022741"/>
    </source>
</evidence>
<dbReference type="InterPro" id="IPR011712">
    <property type="entry name" value="Sig_transdc_His_kin_sub3_dim/P"/>
</dbReference>
<dbReference type="Proteomes" id="UP000315215">
    <property type="component" value="Chromosome"/>
</dbReference>
<dbReference type="SMART" id="SM00387">
    <property type="entry name" value="HATPase_c"/>
    <property type="match status" value="1"/>
</dbReference>
<name>A0A516KIS3_9BACI</name>
<dbReference type="OrthoDB" id="9781904at2"/>
<dbReference type="InterPro" id="IPR050482">
    <property type="entry name" value="Sensor_HK_TwoCompSys"/>
</dbReference>
<evidence type="ECO:0000256" key="8">
    <source>
        <dbReference type="SAM" id="Coils"/>
    </source>
</evidence>
<dbReference type="InterPro" id="IPR003594">
    <property type="entry name" value="HATPase_dom"/>
</dbReference>
<proteinExistence type="predicted"/>
<keyword evidence="7" id="KW-0378">Hydrolase</keyword>
<organism evidence="10 11">
    <name type="scientific">Radiobacillus deserti</name>
    <dbReference type="NCBI Taxonomy" id="2594883"/>
    <lineage>
        <taxon>Bacteria</taxon>
        <taxon>Bacillati</taxon>
        <taxon>Bacillota</taxon>
        <taxon>Bacilli</taxon>
        <taxon>Bacillales</taxon>
        <taxon>Bacillaceae</taxon>
        <taxon>Radiobacillus</taxon>
    </lineage>
</organism>
<gene>
    <name evidence="10" type="ORF">FN924_14510</name>
</gene>
<accession>A0A516KIS3</accession>
<dbReference type="GO" id="GO:0004721">
    <property type="term" value="F:phosphoprotein phosphatase activity"/>
    <property type="evidence" value="ECO:0007669"/>
    <property type="project" value="UniProtKB-UniRule"/>
</dbReference>
<feature type="coiled-coil region" evidence="8">
    <location>
        <begin position="38"/>
        <end position="65"/>
    </location>
</feature>
<dbReference type="GO" id="GO:0005737">
    <property type="term" value="C:cytoplasm"/>
    <property type="evidence" value="ECO:0007669"/>
    <property type="project" value="UniProtKB-SubCell"/>
</dbReference>
<evidence type="ECO:0000313" key="10">
    <source>
        <dbReference type="EMBL" id="QDP41289.1"/>
    </source>
</evidence>
<keyword evidence="7" id="KW-0963">Cytoplasm</keyword>
<comment type="subcellular location">
    <subcellularLocation>
        <location evidence="7">Cytoplasm</location>
    </subcellularLocation>
</comment>
<reference evidence="10 11" key="1">
    <citation type="submission" date="2019-07" db="EMBL/GenBank/DDBJ databases">
        <authorList>
            <person name="Li J."/>
        </authorList>
    </citation>
    <scope>NUCLEOTIDE SEQUENCE [LARGE SCALE GENOMIC DNA]</scope>
    <source>
        <strain evidence="10 11">TKL69</strain>
    </source>
</reference>
<dbReference type="Gene3D" id="1.20.5.1930">
    <property type="match status" value="1"/>
</dbReference>
<dbReference type="CDD" id="cd16917">
    <property type="entry name" value="HATPase_UhpB-NarQ-NarX-like"/>
    <property type="match status" value="1"/>
</dbReference>
<dbReference type="PANTHER" id="PTHR24421:SF55">
    <property type="entry name" value="SENSOR HISTIDINE KINASE YDFH"/>
    <property type="match status" value="1"/>
</dbReference>
<dbReference type="PANTHER" id="PTHR24421">
    <property type="entry name" value="NITRATE/NITRITE SENSOR PROTEIN NARX-RELATED"/>
    <property type="match status" value="1"/>
</dbReference>
<evidence type="ECO:0000256" key="7">
    <source>
        <dbReference type="PIRNR" id="PIRNR003169"/>
    </source>
</evidence>
<dbReference type="InterPro" id="IPR036890">
    <property type="entry name" value="HATPase_C_sf"/>
</dbReference>
<feature type="domain" description="Histidine kinase" evidence="9">
    <location>
        <begin position="181"/>
        <end position="377"/>
    </location>
</feature>
<evidence type="ECO:0000259" key="9">
    <source>
        <dbReference type="PROSITE" id="PS50109"/>
    </source>
</evidence>
<dbReference type="PROSITE" id="PS50109">
    <property type="entry name" value="HIS_KIN"/>
    <property type="match status" value="1"/>
</dbReference>
<comment type="function">
    <text evidence="7">Member of the two-component regulatory system DegS/DegU, which plays an important role in the transition growth phase.</text>
</comment>
<dbReference type="GO" id="GO:0005524">
    <property type="term" value="F:ATP binding"/>
    <property type="evidence" value="ECO:0007669"/>
    <property type="project" value="UniProtKB-UniRule"/>
</dbReference>
<dbReference type="InterPro" id="IPR005467">
    <property type="entry name" value="His_kinase_dom"/>
</dbReference>
<protein>
    <recommendedName>
        <fullName evidence="7">Signal transduction histidine-protein kinase/phosphatase DegS</fullName>
        <ecNumber evidence="7">2.7.13.3</ecNumber>
        <ecNumber evidence="7">3.1.3.-</ecNumber>
    </recommendedName>
</protein>
<keyword evidence="7" id="KW-0904">Protein phosphatase</keyword>
<dbReference type="Pfam" id="PF05384">
    <property type="entry name" value="DegS"/>
    <property type="match status" value="1"/>
</dbReference>
<dbReference type="Pfam" id="PF02518">
    <property type="entry name" value="HATPase_c"/>
    <property type="match status" value="1"/>
</dbReference>
<dbReference type="Gene3D" id="3.30.565.10">
    <property type="entry name" value="Histidine kinase-like ATPase, C-terminal domain"/>
    <property type="match status" value="1"/>
</dbReference>
<dbReference type="InterPro" id="IPR016381">
    <property type="entry name" value="Sig_transdc_His_kinase_DegS"/>
</dbReference>
<dbReference type="PIRSF" id="PIRSF003169">
    <property type="entry name" value="STHK_DegS"/>
    <property type="match status" value="1"/>
</dbReference>
<dbReference type="KEGG" id="aqt:FN924_14510"/>
<dbReference type="GO" id="GO:0016020">
    <property type="term" value="C:membrane"/>
    <property type="evidence" value="ECO:0007669"/>
    <property type="project" value="InterPro"/>
</dbReference>
<keyword evidence="8" id="KW-0175">Coiled coil</keyword>